<accession>A0ABP5FPE7</accession>
<name>A0ABP5FPE7_9MICC</name>
<gene>
    <name evidence="1" type="ORF">GCM10009720_07250</name>
</gene>
<dbReference type="RefSeq" id="WP_343956227.1">
    <property type="nucleotide sequence ID" value="NZ_BAAAMN010000013.1"/>
</dbReference>
<proteinExistence type="predicted"/>
<reference evidence="2" key="1">
    <citation type="journal article" date="2019" name="Int. J. Syst. Evol. Microbiol.">
        <title>The Global Catalogue of Microorganisms (GCM) 10K type strain sequencing project: providing services to taxonomists for standard genome sequencing and annotation.</title>
        <authorList>
            <consortium name="The Broad Institute Genomics Platform"/>
            <consortium name="The Broad Institute Genome Sequencing Center for Infectious Disease"/>
            <person name="Wu L."/>
            <person name="Ma J."/>
        </authorList>
    </citation>
    <scope>NUCLEOTIDE SEQUENCE [LARGE SCALE GENOMIC DNA]</scope>
    <source>
        <strain evidence="2">JCM 13595</strain>
    </source>
</reference>
<dbReference type="Proteomes" id="UP001501461">
    <property type="component" value="Unassembled WGS sequence"/>
</dbReference>
<dbReference type="EMBL" id="BAAAMN010000013">
    <property type="protein sequence ID" value="GAA2029933.1"/>
    <property type="molecule type" value="Genomic_DNA"/>
</dbReference>
<protein>
    <recommendedName>
        <fullName evidence="3">Abi-like protein</fullName>
    </recommendedName>
</protein>
<evidence type="ECO:0008006" key="3">
    <source>
        <dbReference type="Google" id="ProtNLM"/>
    </source>
</evidence>
<organism evidence="1 2">
    <name type="scientific">Yaniella flava</name>
    <dbReference type="NCBI Taxonomy" id="287930"/>
    <lineage>
        <taxon>Bacteria</taxon>
        <taxon>Bacillati</taxon>
        <taxon>Actinomycetota</taxon>
        <taxon>Actinomycetes</taxon>
        <taxon>Micrococcales</taxon>
        <taxon>Micrococcaceae</taxon>
        <taxon>Yaniella</taxon>
    </lineage>
</organism>
<keyword evidence="2" id="KW-1185">Reference proteome</keyword>
<evidence type="ECO:0000313" key="1">
    <source>
        <dbReference type="EMBL" id="GAA2029933.1"/>
    </source>
</evidence>
<sequence length="183" mass="20672">MHDIAHFEVALRNAYDAAISAVWPHQNHWLLHPESPAVMPIWRTRNVKGIKRGSDVNFVTRKNVDDAIKRCGYGRASPGKVIAEFSFGFWRQLTTKAMEKSIWVPYLHNAYPQGTSRSIVDAQIKTVNDLRNRIAHHEPLFTSTLDPTRAHEGLTHCLLLLSPEVHNYVSNTSTVAQVLASKP</sequence>
<evidence type="ECO:0000313" key="2">
    <source>
        <dbReference type="Proteomes" id="UP001501461"/>
    </source>
</evidence>
<comment type="caution">
    <text evidence="1">The sequence shown here is derived from an EMBL/GenBank/DDBJ whole genome shotgun (WGS) entry which is preliminary data.</text>
</comment>